<proteinExistence type="predicted"/>
<evidence type="ECO:0000313" key="2">
    <source>
        <dbReference type="Proteomes" id="UP001492380"/>
    </source>
</evidence>
<organism evidence="1 2">
    <name type="scientific">Phyllosticta capitalensis</name>
    <dbReference type="NCBI Taxonomy" id="121624"/>
    <lineage>
        <taxon>Eukaryota</taxon>
        <taxon>Fungi</taxon>
        <taxon>Dikarya</taxon>
        <taxon>Ascomycota</taxon>
        <taxon>Pezizomycotina</taxon>
        <taxon>Dothideomycetes</taxon>
        <taxon>Dothideomycetes incertae sedis</taxon>
        <taxon>Botryosphaeriales</taxon>
        <taxon>Phyllostictaceae</taxon>
        <taxon>Phyllosticta</taxon>
    </lineage>
</organism>
<accession>A0ABR1Z1N7</accession>
<comment type="caution">
    <text evidence="1">The sequence shown here is derived from an EMBL/GenBank/DDBJ whole genome shotgun (WGS) entry which is preliminary data.</text>
</comment>
<reference evidence="1 2" key="1">
    <citation type="submission" date="2024-04" db="EMBL/GenBank/DDBJ databases">
        <title>Phyllosticta paracitricarpa is synonymous to the EU quarantine fungus P. citricarpa based on phylogenomic analyses.</title>
        <authorList>
            <consortium name="Lawrence Berkeley National Laboratory"/>
            <person name="Van Ingen-Buijs V.A."/>
            <person name="Van Westerhoven A.C."/>
            <person name="Haridas S."/>
            <person name="Skiadas P."/>
            <person name="Martin F."/>
            <person name="Groenewald J.Z."/>
            <person name="Crous P.W."/>
            <person name="Seidl M.F."/>
        </authorList>
    </citation>
    <scope>NUCLEOTIDE SEQUENCE [LARGE SCALE GENOMIC DNA]</scope>
    <source>
        <strain evidence="1 2">CBS 123374</strain>
    </source>
</reference>
<dbReference type="Proteomes" id="UP001492380">
    <property type="component" value="Unassembled WGS sequence"/>
</dbReference>
<name>A0ABR1Z1N7_9PEZI</name>
<protein>
    <submittedName>
        <fullName evidence="1">Uncharacterized protein</fullName>
    </submittedName>
</protein>
<dbReference type="EMBL" id="JBBWRZ010000002">
    <property type="protein sequence ID" value="KAK8244660.1"/>
    <property type="molecule type" value="Genomic_DNA"/>
</dbReference>
<keyword evidence="2" id="KW-1185">Reference proteome</keyword>
<sequence>MVLHQPLQNLSPALEAAPATLAPAASLSLIPRSFQERSNANQVLQDSHLHAGCDIMDDYREDACAGSQIGRSSAHDNGDGMKFAGNTAPSAAEILHATRDDQVDLAERNITVAKMMKLLTLKRASKELMIIIWNIGQMFSGTKKDLITAFYQAEKAWKEEQMQKTIRAKEIHTAAAVLTDLLIKQGEPQGLIDEIWWVAEGFQGRTADLMNLLLDTVKRYGGIQEHDDLPSLW</sequence>
<gene>
    <name evidence="1" type="ORF">HDK90DRAFT_547544</name>
</gene>
<evidence type="ECO:0000313" key="1">
    <source>
        <dbReference type="EMBL" id="KAK8244660.1"/>
    </source>
</evidence>